<dbReference type="EMBL" id="JAVDXO010000001">
    <property type="protein sequence ID" value="MDR7304951.1"/>
    <property type="molecule type" value="Genomic_DNA"/>
</dbReference>
<comment type="caution">
    <text evidence="1">The sequence shown here is derived from an EMBL/GenBank/DDBJ whole genome shotgun (WGS) entry which is preliminary data.</text>
</comment>
<reference evidence="1 2" key="1">
    <citation type="submission" date="2023-07" db="EMBL/GenBank/DDBJ databases">
        <title>Sorghum-associated microbial communities from plants grown in Nebraska, USA.</title>
        <authorList>
            <person name="Schachtman D."/>
        </authorList>
    </citation>
    <scope>NUCLEOTIDE SEQUENCE [LARGE SCALE GENOMIC DNA]</scope>
    <source>
        <strain evidence="1 2">BE308</strain>
    </source>
</reference>
<protein>
    <recommendedName>
        <fullName evidence="3">Solute-binding protein family 3/N-terminal domain-containing protein</fullName>
    </recommendedName>
</protein>
<sequence length="287" mass="31788">MLHLAGASLALGGAHAARAQSPVAVVYPNLNANGTDNLGYRVLELALQRCGKPYTLSLHPVAVNDERARAMLRRGEVNVADFGSGAEFEKAFSAVYFPIDRGLLGYRLSLIHYSLENEFARVGNLTQLRRFRAGQGLGWSNNTIMQAAGIPVVTGPTLESLFPMLEAKRFDFLPLGMNEVYGFSEQYGDFAPSMIVDPHVLLIYRFARLFYLRPDSGELHAMILSGLKRAFAEGAFQKLLASDPSVRRALQRAKLAQRATIVIDNPVLTDAFLTIPDEYYFKPSEFR</sequence>
<organism evidence="1 2">
    <name type="scientific">Rhodoferax saidenbachensis</name>
    <dbReference type="NCBI Taxonomy" id="1484693"/>
    <lineage>
        <taxon>Bacteria</taxon>
        <taxon>Pseudomonadati</taxon>
        <taxon>Pseudomonadota</taxon>
        <taxon>Betaproteobacteria</taxon>
        <taxon>Burkholderiales</taxon>
        <taxon>Comamonadaceae</taxon>
        <taxon>Rhodoferax</taxon>
    </lineage>
</organism>
<evidence type="ECO:0008006" key="3">
    <source>
        <dbReference type="Google" id="ProtNLM"/>
    </source>
</evidence>
<name>A0ABU1ZK83_9BURK</name>
<dbReference type="RefSeq" id="WP_310338584.1">
    <property type="nucleotide sequence ID" value="NZ_JAVDXO010000001.1"/>
</dbReference>
<dbReference type="Proteomes" id="UP001268089">
    <property type="component" value="Unassembled WGS sequence"/>
</dbReference>
<accession>A0ABU1ZK83</accession>
<keyword evidence="2" id="KW-1185">Reference proteome</keyword>
<evidence type="ECO:0000313" key="2">
    <source>
        <dbReference type="Proteomes" id="UP001268089"/>
    </source>
</evidence>
<evidence type="ECO:0000313" key="1">
    <source>
        <dbReference type="EMBL" id="MDR7304951.1"/>
    </source>
</evidence>
<proteinExistence type="predicted"/>
<dbReference type="SUPFAM" id="SSF53850">
    <property type="entry name" value="Periplasmic binding protein-like II"/>
    <property type="match status" value="1"/>
</dbReference>
<gene>
    <name evidence="1" type="ORF">J2X15_000217</name>
</gene>